<evidence type="ECO:0000259" key="1">
    <source>
        <dbReference type="Pfam" id="PF12727"/>
    </source>
</evidence>
<protein>
    <submittedName>
        <fullName evidence="3">Helix-turn-helix transcriptional regulator</fullName>
    </submittedName>
</protein>
<dbReference type="EMBL" id="CP098827">
    <property type="protein sequence ID" value="XBO72699.1"/>
    <property type="molecule type" value="Genomic_DNA"/>
</dbReference>
<dbReference type="PANTHER" id="PTHR38431">
    <property type="entry name" value="BLL2305 PROTEIN"/>
    <property type="match status" value="1"/>
</dbReference>
<dbReference type="InterPro" id="IPR024370">
    <property type="entry name" value="PBP_domain"/>
</dbReference>
<dbReference type="RefSeq" id="WP_108132753.1">
    <property type="nucleotide sequence ID" value="NZ_CP098827.1"/>
</dbReference>
<dbReference type="Gene3D" id="3.40.190.10">
    <property type="entry name" value="Periplasmic binding protein-like II"/>
    <property type="match status" value="1"/>
</dbReference>
<organism evidence="3">
    <name type="scientific">Halomonas sp. RT37</name>
    <dbReference type="NCBI Taxonomy" id="2950872"/>
    <lineage>
        <taxon>Bacteria</taxon>
        <taxon>Pseudomonadati</taxon>
        <taxon>Pseudomonadota</taxon>
        <taxon>Gammaproteobacteria</taxon>
        <taxon>Oceanospirillales</taxon>
        <taxon>Halomonadaceae</taxon>
        <taxon>Halomonas</taxon>
    </lineage>
</organism>
<reference evidence="3" key="1">
    <citation type="submission" date="2022-06" db="EMBL/GenBank/DDBJ databases">
        <title>A novel DMS-producing enzyme.</title>
        <authorList>
            <person name="Zhang Y."/>
        </authorList>
    </citation>
    <scope>NUCLEOTIDE SEQUENCE</scope>
    <source>
        <strain evidence="3">RT37</strain>
    </source>
</reference>
<dbReference type="PANTHER" id="PTHR38431:SF1">
    <property type="entry name" value="BLL2305 PROTEIN"/>
    <property type="match status" value="1"/>
</dbReference>
<dbReference type="Pfam" id="PF12727">
    <property type="entry name" value="PBP_like"/>
    <property type="match status" value="1"/>
</dbReference>
<sequence>MVEPVLPRYLTTAEVADYLRLKPRKVYDLVRQGQIPCTRATGKLLFPRHAIDLWLMNHLEGDQSSATEPLEVMAGSQDPLLDWAMRESGCGLASLCLGSGDGIQRLMAGKAMVVGAHLLDGAGRYNVPSELGLGGMRDLVVVHWARRTQGLMLAPGNPLGLEGLGDLARPGLRIGRRPEGAGAHRLLGWLLERQGIEMEQLDMLEHPATSEDDLALAVAQGRADVGLGVEAAARRQGLHFLPLHQESFDLLLRRRSYFSDALQRLFAFARGERLRDQAESLGGYEVSRIGTIRFNA</sequence>
<evidence type="ECO:0000259" key="2">
    <source>
        <dbReference type="Pfam" id="PF12728"/>
    </source>
</evidence>
<dbReference type="SUPFAM" id="SSF53850">
    <property type="entry name" value="Periplasmic binding protein-like II"/>
    <property type="match status" value="1"/>
</dbReference>
<proteinExistence type="predicted"/>
<feature type="domain" description="Helix-turn-helix" evidence="2">
    <location>
        <begin position="9"/>
        <end position="57"/>
    </location>
</feature>
<name>A0AAU7KMQ9_9GAMM</name>
<feature type="domain" description="PBP" evidence="1">
    <location>
        <begin position="86"/>
        <end position="269"/>
    </location>
</feature>
<evidence type="ECO:0000313" key="3">
    <source>
        <dbReference type="EMBL" id="XBO72699.1"/>
    </source>
</evidence>
<dbReference type="Pfam" id="PF12728">
    <property type="entry name" value="HTH_17"/>
    <property type="match status" value="1"/>
</dbReference>
<dbReference type="NCBIfam" id="TIGR01764">
    <property type="entry name" value="excise"/>
    <property type="match status" value="1"/>
</dbReference>
<dbReference type="GO" id="GO:0003677">
    <property type="term" value="F:DNA binding"/>
    <property type="evidence" value="ECO:0007669"/>
    <property type="project" value="InterPro"/>
</dbReference>
<dbReference type="AlphaFoldDB" id="A0AAU7KMQ9"/>
<gene>
    <name evidence="3" type="ORF">NFG58_08360</name>
</gene>
<dbReference type="InterPro" id="IPR010093">
    <property type="entry name" value="SinI_DNA-bd"/>
</dbReference>
<dbReference type="InterPro" id="IPR041657">
    <property type="entry name" value="HTH_17"/>
</dbReference>
<dbReference type="InterPro" id="IPR009061">
    <property type="entry name" value="DNA-bd_dom_put_sf"/>
</dbReference>
<dbReference type="SUPFAM" id="SSF46955">
    <property type="entry name" value="Putative DNA-binding domain"/>
    <property type="match status" value="1"/>
</dbReference>
<accession>A0AAU7KMQ9</accession>